<dbReference type="InterPro" id="IPR002491">
    <property type="entry name" value="ABC_transptr_periplasmic_BD"/>
</dbReference>
<sequence>MKVDKNRYVVKSFRIVICSLALVAGMAAACMADTKMVTDMRGKLVEIPASPKRVITLDDGFSAGVMTVFGVQDRIIALGSHCPVKVFKYSYPTVNGEEYTYMNGTNPVSFLNPWLRGLPYMSTYGKSINFEELAKLQPDLIFLRVGSCYSKTSKNKSEALKRHIQMIEALGIPLVVLNGPPAFCSPDIKNISEEIRVVGEVFDKNKEALKLSQYLESVVDMVRERTAKVTEEQRPKVLLFGLSPKARGEGGAGTTHGKDTIESYFLENIVKARNAYEGGGSFSVVNTEQVFAMDPDVIVLPTAWGYHPPKELYTAPYYTRLSGLKAVKNRRVVALPWTPCNCAKRIEYPIEIMIMAKACHPELFKDIKISEWVLDFYKNVYGADESAARGLRSTQWLDWTVEEGW</sequence>
<evidence type="ECO:0000259" key="2">
    <source>
        <dbReference type="PROSITE" id="PS50983"/>
    </source>
</evidence>
<name>C6BVE1_MARSD</name>
<evidence type="ECO:0000313" key="4">
    <source>
        <dbReference type="Proteomes" id="UP000002601"/>
    </source>
</evidence>
<dbReference type="HOGENOM" id="CLU_038034_13_4_7"/>
<organism evidence="3 4">
    <name type="scientific">Maridesulfovibrio salexigens (strain ATCC 14822 / DSM 2638 / NCIMB 8403 / VKM B-1763)</name>
    <name type="common">Desulfovibrio salexigens</name>
    <dbReference type="NCBI Taxonomy" id="526222"/>
    <lineage>
        <taxon>Bacteria</taxon>
        <taxon>Pseudomonadati</taxon>
        <taxon>Thermodesulfobacteriota</taxon>
        <taxon>Desulfovibrionia</taxon>
        <taxon>Desulfovibrionales</taxon>
        <taxon>Desulfovibrionaceae</taxon>
        <taxon>Maridesulfovibrio</taxon>
    </lineage>
</organism>
<dbReference type="Proteomes" id="UP000002601">
    <property type="component" value="Chromosome"/>
</dbReference>
<dbReference type="eggNOG" id="COG0614">
    <property type="taxonomic scope" value="Bacteria"/>
</dbReference>
<dbReference type="PANTHER" id="PTHR30535">
    <property type="entry name" value="VITAMIN B12-BINDING PROTEIN"/>
    <property type="match status" value="1"/>
</dbReference>
<reference evidence="3 4" key="1">
    <citation type="submission" date="2009-06" db="EMBL/GenBank/DDBJ databases">
        <title>Complete sequence of Desulfovibrio salexigens DSM 2638.</title>
        <authorList>
            <consortium name="US DOE Joint Genome Institute"/>
            <person name="Lucas S."/>
            <person name="Copeland A."/>
            <person name="Lapidus A."/>
            <person name="Glavina del Rio T."/>
            <person name="Tice H."/>
            <person name="Bruce D."/>
            <person name="Goodwin L."/>
            <person name="Pitluck S."/>
            <person name="Munk A.C."/>
            <person name="Brettin T."/>
            <person name="Detter J.C."/>
            <person name="Han C."/>
            <person name="Tapia R."/>
            <person name="Larimer F."/>
            <person name="Land M."/>
            <person name="Hauser L."/>
            <person name="Kyrpides N."/>
            <person name="Anderson I."/>
            <person name="Wall J.D."/>
            <person name="Arkin A.P."/>
            <person name="Dehal P."/>
            <person name="Chivian D."/>
            <person name="Giles B."/>
            <person name="Hazen T.C."/>
        </authorList>
    </citation>
    <scope>NUCLEOTIDE SEQUENCE [LARGE SCALE GENOMIC DNA]</scope>
    <source>
        <strain evidence="4">ATCC 14822 / DSM 2638 / NCIMB 8403 / VKM B-1763</strain>
    </source>
</reference>
<protein>
    <submittedName>
        <fullName evidence="3">Periplasmic binding protein</fullName>
    </submittedName>
</protein>
<dbReference type="EMBL" id="CP001649">
    <property type="protein sequence ID" value="ACS80116.1"/>
    <property type="molecule type" value="Genomic_DNA"/>
</dbReference>
<keyword evidence="4" id="KW-1185">Reference proteome</keyword>
<dbReference type="STRING" id="526222.Desal_2056"/>
<dbReference type="SUPFAM" id="SSF53807">
    <property type="entry name" value="Helical backbone' metal receptor"/>
    <property type="match status" value="1"/>
</dbReference>
<dbReference type="PROSITE" id="PS50983">
    <property type="entry name" value="FE_B12_PBP"/>
    <property type="match status" value="1"/>
</dbReference>
<keyword evidence="1" id="KW-0732">Signal</keyword>
<proteinExistence type="predicted"/>
<accession>C6BVE1</accession>
<feature type="domain" description="Fe/B12 periplasmic-binding" evidence="2">
    <location>
        <begin position="74"/>
        <end position="363"/>
    </location>
</feature>
<dbReference type="RefSeq" id="WP_015851932.1">
    <property type="nucleotide sequence ID" value="NC_012881.1"/>
</dbReference>
<dbReference type="Pfam" id="PF01497">
    <property type="entry name" value="Peripla_BP_2"/>
    <property type="match status" value="1"/>
</dbReference>
<dbReference type="InterPro" id="IPR050902">
    <property type="entry name" value="ABC_Transporter_SBP"/>
</dbReference>
<evidence type="ECO:0000313" key="3">
    <source>
        <dbReference type="EMBL" id="ACS80116.1"/>
    </source>
</evidence>
<feature type="signal peptide" evidence="1">
    <location>
        <begin position="1"/>
        <end position="32"/>
    </location>
</feature>
<gene>
    <name evidence="3" type="ordered locus">Desal_2056</name>
</gene>
<dbReference type="Gene3D" id="3.40.50.1980">
    <property type="entry name" value="Nitrogenase molybdenum iron protein domain"/>
    <property type="match status" value="2"/>
</dbReference>
<dbReference type="KEGG" id="dsa:Desal_2056"/>
<dbReference type="PROSITE" id="PS51257">
    <property type="entry name" value="PROKAR_LIPOPROTEIN"/>
    <property type="match status" value="1"/>
</dbReference>
<evidence type="ECO:0000256" key="1">
    <source>
        <dbReference type="SAM" id="SignalP"/>
    </source>
</evidence>
<feature type="chain" id="PRO_5002962708" evidence="1">
    <location>
        <begin position="33"/>
        <end position="405"/>
    </location>
</feature>
<dbReference type="AlphaFoldDB" id="C6BVE1"/>
<dbReference type="PANTHER" id="PTHR30535:SF34">
    <property type="entry name" value="MOLYBDATE-BINDING PROTEIN MOLA"/>
    <property type="match status" value="1"/>
</dbReference>